<evidence type="ECO:0000256" key="5">
    <source>
        <dbReference type="ARBA" id="ARBA00023237"/>
    </source>
</evidence>
<dbReference type="InterPro" id="IPR033985">
    <property type="entry name" value="SusD-like_N"/>
</dbReference>
<protein>
    <submittedName>
        <fullName evidence="8">RagB/SusD family nutrient uptake outer membrane protein</fullName>
    </submittedName>
</protein>
<evidence type="ECO:0000256" key="4">
    <source>
        <dbReference type="ARBA" id="ARBA00023136"/>
    </source>
</evidence>
<evidence type="ECO:0000259" key="6">
    <source>
        <dbReference type="Pfam" id="PF07980"/>
    </source>
</evidence>
<dbReference type="OrthoDB" id="5694214at2"/>
<proteinExistence type="inferred from homology"/>
<evidence type="ECO:0000256" key="2">
    <source>
        <dbReference type="ARBA" id="ARBA00006275"/>
    </source>
</evidence>
<comment type="similarity">
    <text evidence="2">Belongs to the SusD family.</text>
</comment>
<dbReference type="Gene3D" id="1.25.40.390">
    <property type="match status" value="1"/>
</dbReference>
<comment type="subcellular location">
    <subcellularLocation>
        <location evidence="1">Cell outer membrane</location>
    </subcellularLocation>
</comment>
<feature type="domain" description="SusD-like N-terminal" evidence="7">
    <location>
        <begin position="44"/>
        <end position="221"/>
    </location>
</feature>
<evidence type="ECO:0000256" key="1">
    <source>
        <dbReference type="ARBA" id="ARBA00004442"/>
    </source>
</evidence>
<dbReference type="InterPro" id="IPR011990">
    <property type="entry name" value="TPR-like_helical_dom_sf"/>
</dbReference>
<gene>
    <name evidence="8" type="ORF">C1H87_08900</name>
</gene>
<evidence type="ECO:0000313" key="8">
    <source>
        <dbReference type="EMBL" id="AUP78810.1"/>
    </source>
</evidence>
<feature type="domain" description="RagB/SusD" evidence="6">
    <location>
        <begin position="260"/>
        <end position="454"/>
    </location>
</feature>
<dbReference type="RefSeq" id="WP_102755465.1">
    <property type="nucleotide sequence ID" value="NZ_CP025791.1"/>
</dbReference>
<dbReference type="CDD" id="cd08977">
    <property type="entry name" value="SusD"/>
    <property type="match status" value="1"/>
</dbReference>
<sequence>MKRIKIFFTGIAVIFGILISCNESGLELNNPNQLSEATFFKSSLQLEAAATACYTYLQETGNYARYQFYINDNIAGENRATGNLEGDKAQMIARVVNETNEGSVRHWTHNYQGIGRCNFVITNEENFENIPEDDALGRLGEVRFLRALFYFHLVTKYGDIPLVLDTQSLPSGRPKSPASEVYNAIIEDLEFATDNLPAKGVQEKGRPTKGSAWALLGKVLLQNGDAAGAKNALEKVTGYTLMDNYLDNFSGSKDLEHNDESIFEVNFDESTGEGDSWQQTGRGNAETTFRAMEYSGWWNVKPSQVLLDEFEDGDIRYAYTFYSIDDSDNGTMTNTYNNGESTFADGTIGPDNNPAWRKYQNYDNRSSETPFSGINVRVIRYADVLLMQAEAEIRSGGSEAVALGFLNQVRARPSVNMPAINVSGTEAILDAIKHERWVELAGEQSRWLDLKRFDGDTYLLPIPSVELQVNTNL</sequence>
<organism evidence="8 9">
    <name type="scientific">Flavivirga eckloniae</name>
    <dbReference type="NCBI Taxonomy" id="1803846"/>
    <lineage>
        <taxon>Bacteria</taxon>
        <taxon>Pseudomonadati</taxon>
        <taxon>Bacteroidota</taxon>
        <taxon>Flavobacteriia</taxon>
        <taxon>Flavobacteriales</taxon>
        <taxon>Flavobacteriaceae</taxon>
        <taxon>Flavivirga</taxon>
    </lineage>
</organism>
<keyword evidence="5" id="KW-0998">Cell outer membrane</keyword>
<keyword evidence="3" id="KW-0732">Signal</keyword>
<keyword evidence="4" id="KW-0472">Membrane</keyword>
<evidence type="ECO:0000256" key="3">
    <source>
        <dbReference type="ARBA" id="ARBA00022729"/>
    </source>
</evidence>
<name>A0A2K9PP04_9FLAO</name>
<reference evidence="8 9" key="1">
    <citation type="submission" date="2018-01" db="EMBL/GenBank/DDBJ databases">
        <title>Complete genome sequence of Flavivirga eckloniae ECD14 isolated from seaweed Ecklonia cava.</title>
        <authorList>
            <person name="Lee J.H."/>
            <person name="Baik K.S."/>
            <person name="Seong C.N."/>
        </authorList>
    </citation>
    <scope>NUCLEOTIDE SEQUENCE [LARGE SCALE GENOMIC DNA]</scope>
    <source>
        <strain evidence="8 9">ECD14</strain>
    </source>
</reference>
<accession>A0A2K9PP04</accession>
<dbReference type="Pfam" id="PF07980">
    <property type="entry name" value="SusD_RagB"/>
    <property type="match status" value="1"/>
</dbReference>
<evidence type="ECO:0000313" key="9">
    <source>
        <dbReference type="Proteomes" id="UP000235826"/>
    </source>
</evidence>
<dbReference type="PROSITE" id="PS51257">
    <property type="entry name" value="PROKAR_LIPOPROTEIN"/>
    <property type="match status" value="1"/>
</dbReference>
<dbReference type="SUPFAM" id="SSF48452">
    <property type="entry name" value="TPR-like"/>
    <property type="match status" value="1"/>
</dbReference>
<keyword evidence="9" id="KW-1185">Reference proteome</keyword>
<evidence type="ECO:0000259" key="7">
    <source>
        <dbReference type="Pfam" id="PF14322"/>
    </source>
</evidence>
<dbReference type="GO" id="GO:0009279">
    <property type="term" value="C:cell outer membrane"/>
    <property type="evidence" value="ECO:0007669"/>
    <property type="project" value="UniProtKB-SubCell"/>
</dbReference>
<dbReference type="AlphaFoldDB" id="A0A2K9PP04"/>
<dbReference type="Pfam" id="PF14322">
    <property type="entry name" value="SusD-like_3"/>
    <property type="match status" value="1"/>
</dbReference>
<dbReference type="Proteomes" id="UP000235826">
    <property type="component" value="Chromosome"/>
</dbReference>
<dbReference type="EMBL" id="CP025791">
    <property type="protein sequence ID" value="AUP78810.1"/>
    <property type="molecule type" value="Genomic_DNA"/>
</dbReference>
<dbReference type="KEGG" id="fek:C1H87_08900"/>
<dbReference type="InterPro" id="IPR012944">
    <property type="entry name" value="SusD_RagB_dom"/>
</dbReference>